<evidence type="ECO:0000313" key="1">
    <source>
        <dbReference type="EMBL" id="KAL3760284.1"/>
    </source>
</evidence>
<evidence type="ECO:0008006" key="3">
    <source>
        <dbReference type="Google" id="ProtNLM"/>
    </source>
</evidence>
<sequence length="156" mass="17692">MSEKDGMPSIKSELSIIFASSPETRAENGRMHSPWYLKADDWLLNARAEVLRPTILSVMSSDAAKASAKSRNHHHCFLSMNNPDKVFARRIKDWLGVASSRKSLNFQALTNDRKVRVESFHRFGCFEFAIKLSIQAGIDSRFSKFLLIEFQIIADG</sequence>
<protein>
    <recommendedName>
        <fullName evidence="3">LAGLIDADG homing endonuclease</fullName>
    </recommendedName>
</protein>
<comment type="caution">
    <text evidence="1">The sequence shown here is derived from an EMBL/GenBank/DDBJ whole genome shotgun (WGS) entry which is preliminary data.</text>
</comment>
<accession>A0ABD3M8E4</accession>
<dbReference type="EMBL" id="JALLBG020000189">
    <property type="protein sequence ID" value="KAL3760284.1"/>
    <property type="molecule type" value="Genomic_DNA"/>
</dbReference>
<dbReference type="Proteomes" id="UP001530293">
    <property type="component" value="Unassembled WGS sequence"/>
</dbReference>
<proteinExistence type="predicted"/>
<name>A0ABD3M8E4_9STRA</name>
<organism evidence="1 2">
    <name type="scientific">Discostella pseudostelligera</name>
    <dbReference type="NCBI Taxonomy" id="259834"/>
    <lineage>
        <taxon>Eukaryota</taxon>
        <taxon>Sar</taxon>
        <taxon>Stramenopiles</taxon>
        <taxon>Ochrophyta</taxon>
        <taxon>Bacillariophyta</taxon>
        <taxon>Coscinodiscophyceae</taxon>
        <taxon>Thalassiosirophycidae</taxon>
        <taxon>Stephanodiscales</taxon>
        <taxon>Stephanodiscaceae</taxon>
        <taxon>Discostella</taxon>
    </lineage>
</organism>
<reference evidence="1 2" key="1">
    <citation type="submission" date="2024-10" db="EMBL/GenBank/DDBJ databases">
        <title>Updated reference genomes for cyclostephanoid diatoms.</title>
        <authorList>
            <person name="Roberts W.R."/>
            <person name="Alverson A.J."/>
        </authorList>
    </citation>
    <scope>NUCLEOTIDE SEQUENCE [LARGE SCALE GENOMIC DNA]</scope>
    <source>
        <strain evidence="1 2">AJA232-27</strain>
    </source>
</reference>
<evidence type="ECO:0000313" key="2">
    <source>
        <dbReference type="Proteomes" id="UP001530293"/>
    </source>
</evidence>
<keyword evidence="2" id="KW-1185">Reference proteome</keyword>
<dbReference type="AlphaFoldDB" id="A0ABD3M8E4"/>
<gene>
    <name evidence="1" type="ORF">ACHAWU_006282</name>
</gene>